<dbReference type="Proteomes" id="UP001221924">
    <property type="component" value="Unassembled WGS sequence"/>
</dbReference>
<comment type="caution">
    <text evidence="1">The sequence shown here is derived from an EMBL/GenBank/DDBJ whole genome shotgun (WGS) entry which is preliminary data.</text>
</comment>
<protein>
    <submittedName>
        <fullName evidence="1">Uncharacterized protein</fullName>
    </submittedName>
</protein>
<reference evidence="1" key="1">
    <citation type="submission" date="2023-03" db="EMBL/GenBank/DDBJ databases">
        <title>DFI Biobank Strains.</title>
        <authorList>
            <person name="Mostad J."/>
            <person name="Paddock L."/>
            <person name="Medina S."/>
            <person name="Waligurski E."/>
            <person name="Barat B."/>
            <person name="Smith R."/>
            <person name="Burgo V."/>
            <person name="Metcalfe C."/>
            <person name="Woodson C."/>
            <person name="Sundararajan A."/>
            <person name="Ramaswamy R."/>
            <person name="Lin H."/>
            <person name="Pamer E.G."/>
        </authorList>
    </citation>
    <scope>NUCLEOTIDE SEQUENCE</scope>
    <source>
        <strain evidence="1">DFI.9.5</strain>
    </source>
</reference>
<proteinExistence type="predicted"/>
<gene>
    <name evidence="1" type="ORF">PZH42_27850</name>
</gene>
<evidence type="ECO:0000313" key="1">
    <source>
        <dbReference type="EMBL" id="MDE8697862.1"/>
    </source>
</evidence>
<dbReference type="AlphaFoldDB" id="A0AAW6MD38"/>
<dbReference type="EMBL" id="JARFID010000375">
    <property type="protein sequence ID" value="MDE8697862.1"/>
    <property type="molecule type" value="Genomic_DNA"/>
</dbReference>
<evidence type="ECO:0000313" key="2">
    <source>
        <dbReference type="Proteomes" id="UP001221924"/>
    </source>
</evidence>
<feature type="non-terminal residue" evidence="1">
    <location>
        <position position="1"/>
    </location>
</feature>
<organism evidence="1 2">
    <name type="scientific">Bacteroides cellulosilyticus</name>
    <dbReference type="NCBI Taxonomy" id="246787"/>
    <lineage>
        <taxon>Bacteria</taxon>
        <taxon>Pseudomonadati</taxon>
        <taxon>Bacteroidota</taxon>
        <taxon>Bacteroidia</taxon>
        <taxon>Bacteroidales</taxon>
        <taxon>Bacteroidaceae</taxon>
        <taxon>Bacteroides</taxon>
    </lineage>
</organism>
<name>A0AAW6MD38_9BACE</name>
<accession>A0AAW6MD38</accession>
<sequence length="105" mass="11817">DNPTPFHPGNNYDVFGHGWALSVSSCISRSIECMPDETTGFKLDTDQVGKSYRNFTEATMNRLNLKYDLFTAHLPDGSSFDFVIRIKYDGKLEYVVSGGRDVKIT</sequence>
<feature type="non-terminal residue" evidence="1">
    <location>
        <position position="105"/>
    </location>
</feature>